<feature type="domain" description="Beta-xylosidase C-terminal Concanavalin A-like" evidence="8">
    <location>
        <begin position="374"/>
        <end position="549"/>
    </location>
</feature>
<dbReference type="PANTHER" id="PTHR42812">
    <property type="entry name" value="BETA-XYLOSIDASE"/>
    <property type="match status" value="1"/>
</dbReference>
<dbReference type="InterPro" id="IPR041542">
    <property type="entry name" value="GH43_C2"/>
</dbReference>
<dbReference type="RefSeq" id="WP_107032360.1">
    <property type="nucleotide sequence ID" value="NZ_CAPDHO010000009.1"/>
</dbReference>
<dbReference type="InterPro" id="IPR013320">
    <property type="entry name" value="ConA-like_dom_sf"/>
</dbReference>
<evidence type="ECO:0000256" key="5">
    <source>
        <dbReference type="PIRSR" id="PIRSR606710-2"/>
    </source>
</evidence>
<evidence type="ECO:0000256" key="3">
    <source>
        <dbReference type="ARBA" id="ARBA00023295"/>
    </source>
</evidence>
<reference evidence="10" key="1">
    <citation type="submission" date="2018-02" db="EMBL/GenBank/DDBJ databases">
        <authorList>
            <person name="Clavel T."/>
            <person name="Strowig T."/>
        </authorList>
    </citation>
    <scope>NUCLEOTIDE SEQUENCE [LARGE SCALE GENOMIC DNA]</scope>
    <source>
        <strain evidence="10">DSM 103720</strain>
    </source>
</reference>
<feature type="chain" id="PRO_5015895340" evidence="7">
    <location>
        <begin position="20"/>
        <end position="550"/>
    </location>
</feature>
<evidence type="ECO:0000256" key="6">
    <source>
        <dbReference type="RuleBase" id="RU361187"/>
    </source>
</evidence>
<feature type="site" description="Important for catalytic activity, responsible for pKa modulation of the active site Glu and correct orientation of both the proton donor and substrate" evidence="5">
    <location>
        <position position="173"/>
    </location>
</feature>
<keyword evidence="10" id="KW-1185">Reference proteome</keyword>
<dbReference type="SUPFAM" id="SSF75005">
    <property type="entry name" value="Arabinanase/levansucrase/invertase"/>
    <property type="match status" value="1"/>
</dbReference>
<protein>
    <submittedName>
        <fullName evidence="9">Glycoside hydrolase family 43 protein</fullName>
    </submittedName>
</protein>
<evidence type="ECO:0000256" key="7">
    <source>
        <dbReference type="SAM" id="SignalP"/>
    </source>
</evidence>
<name>A0A2V1IJJ4_9BACT</name>
<dbReference type="InterPro" id="IPR051795">
    <property type="entry name" value="Glycosyl_Hydrlase_43"/>
</dbReference>
<dbReference type="AlphaFoldDB" id="A0A2V1IJJ4"/>
<dbReference type="GO" id="GO:0004553">
    <property type="term" value="F:hydrolase activity, hydrolyzing O-glycosyl compounds"/>
    <property type="evidence" value="ECO:0007669"/>
    <property type="project" value="InterPro"/>
</dbReference>
<evidence type="ECO:0000256" key="1">
    <source>
        <dbReference type="ARBA" id="ARBA00009865"/>
    </source>
</evidence>
<accession>A0A2V1IJJ4</accession>
<evidence type="ECO:0000259" key="8">
    <source>
        <dbReference type="Pfam" id="PF17851"/>
    </source>
</evidence>
<dbReference type="Gene3D" id="2.60.120.200">
    <property type="match status" value="1"/>
</dbReference>
<dbReference type="Pfam" id="PF04616">
    <property type="entry name" value="Glyco_hydro_43"/>
    <property type="match status" value="1"/>
</dbReference>
<feature type="active site" description="Proton donor" evidence="4">
    <location>
        <position position="238"/>
    </location>
</feature>
<feature type="signal peptide" evidence="7">
    <location>
        <begin position="1"/>
        <end position="19"/>
    </location>
</feature>
<keyword evidence="3 6" id="KW-0326">Glycosidase</keyword>
<evidence type="ECO:0000313" key="9">
    <source>
        <dbReference type="EMBL" id="PWB02151.1"/>
    </source>
</evidence>
<dbReference type="GO" id="GO:0005975">
    <property type="term" value="P:carbohydrate metabolic process"/>
    <property type="evidence" value="ECO:0007669"/>
    <property type="project" value="InterPro"/>
</dbReference>
<dbReference type="GeneID" id="82526221"/>
<evidence type="ECO:0000256" key="2">
    <source>
        <dbReference type="ARBA" id="ARBA00022801"/>
    </source>
</evidence>
<dbReference type="InterPro" id="IPR006710">
    <property type="entry name" value="Glyco_hydro_43"/>
</dbReference>
<dbReference type="Gene3D" id="2.115.10.20">
    <property type="entry name" value="Glycosyl hydrolase domain, family 43"/>
    <property type="match status" value="1"/>
</dbReference>
<dbReference type="EMBL" id="PUEC01000015">
    <property type="protein sequence ID" value="PWB02151.1"/>
    <property type="molecule type" value="Genomic_DNA"/>
</dbReference>
<evidence type="ECO:0000313" key="10">
    <source>
        <dbReference type="Proteomes" id="UP000244905"/>
    </source>
</evidence>
<proteinExistence type="inferred from homology"/>
<organism evidence="9 10">
    <name type="scientific">Duncaniella muris</name>
    <dbReference type="NCBI Taxonomy" id="2094150"/>
    <lineage>
        <taxon>Bacteria</taxon>
        <taxon>Pseudomonadati</taxon>
        <taxon>Bacteroidota</taxon>
        <taxon>Bacteroidia</taxon>
        <taxon>Bacteroidales</taxon>
        <taxon>Muribaculaceae</taxon>
        <taxon>Duncaniella</taxon>
    </lineage>
</organism>
<feature type="active site" description="Proton acceptor" evidence="4">
    <location>
        <position position="62"/>
    </location>
</feature>
<comment type="similarity">
    <text evidence="1 6">Belongs to the glycosyl hydrolase 43 family.</text>
</comment>
<comment type="caution">
    <text evidence="9">The sequence shown here is derived from an EMBL/GenBank/DDBJ whole genome shotgun (WGS) entry which is preliminary data.</text>
</comment>
<dbReference type="Pfam" id="PF17851">
    <property type="entry name" value="GH43_C2"/>
    <property type="match status" value="1"/>
</dbReference>
<evidence type="ECO:0000256" key="4">
    <source>
        <dbReference type="PIRSR" id="PIRSR606710-1"/>
    </source>
</evidence>
<dbReference type="SUPFAM" id="SSF49899">
    <property type="entry name" value="Concanavalin A-like lectins/glucanases"/>
    <property type="match status" value="1"/>
</dbReference>
<dbReference type="PANTHER" id="PTHR42812:SF12">
    <property type="entry name" value="BETA-XYLOSIDASE-RELATED"/>
    <property type="match status" value="1"/>
</dbReference>
<dbReference type="Proteomes" id="UP000244905">
    <property type="component" value="Unassembled WGS sequence"/>
</dbReference>
<dbReference type="CDD" id="cd18617">
    <property type="entry name" value="GH43_XynB-like"/>
    <property type="match status" value="1"/>
</dbReference>
<keyword evidence="7" id="KW-0732">Signal</keyword>
<sequence>MKAFFLKTAVVLLAGAAVAACDGDREAPVAVFSDFSYSVTLPDGDEVASPDWAPLLPGCYPDPSVVRVGDDYYMVNSSFAFYPGVPLWHSTDLRNWERLGYVLNRREQLDLPDSLRISGGIYAPDISYNPHNGTFYMITTLVDNGGNFYVTTTDPKKGEWSDPVWLPEVGGIDPSFLFDRDGKAYIVNNDAPDGEALYEGHRAIHIHDFDWQTGKVTGESQVIVNGGVNIDEKPVWIEGPHLYNVDGKYFLMCAEGGTGPDHREVIFESDSPKGPFRPCRINPILTQKDLDPSRPDAVTCAGHADLVEDKNGKWWAVFLGVRPYGADGHDIMGRETFIHPVNWKKGQPVITEPGEVLAGRRQKEFESTLWADGTLSPVAFFIRNPQSAFYGINEDGSLSLVASEVALSDKKSPSAIGMWATESAFDVSVSLDEFTPETSADIAGLLLFQDDECNIVFGKTKNSYGETVVRVTGRSKGGVCKESEAILTDPAASLRLKIKADGKGVYSFAYAEGEADFTPMELELPASMLSTRTAGNFTGTMIGLYASSAE</sequence>
<dbReference type="InterPro" id="IPR023296">
    <property type="entry name" value="Glyco_hydro_beta-prop_sf"/>
</dbReference>
<keyword evidence="2 6" id="KW-0378">Hydrolase</keyword>
<dbReference type="PROSITE" id="PS51257">
    <property type="entry name" value="PROKAR_LIPOPROTEIN"/>
    <property type="match status" value="1"/>
</dbReference>
<gene>
    <name evidence="9" type="ORF">C5O23_07670</name>
</gene>